<reference evidence="4" key="1">
    <citation type="submission" date="2021-06" db="EMBL/GenBank/DDBJ databases">
        <title>Updating the genus Pseudomonas: Description of 43 new species and partition of the Pseudomonas putida group.</title>
        <authorList>
            <person name="Girard L."/>
            <person name="Lood C."/>
            <person name="Vandamme P."/>
            <person name="Rokni-Zadeh H."/>
            <person name="van Noort V."/>
            <person name="Hofte M."/>
            <person name="Lavigne R."/>
            <person name="De Mot R."/>
        </authorList>
    </citation>
    <scope>NUCLEOTIDE SEQUENCE</scope>
    <source>
        <strain evidence="4">CMR12a</strain>
    </source>
</reference>
<sequence length="181" mass="19869">MTETRKRSGRPAAGHALSLDQVLDAGLELLEELGAQGFGIRALARKLAITPMSVIYHVGDQQQLMQLLVERVHGEPLEEPAESMPAVLRVQVLLGHYMARVRRYPALTLCVFGDPRLFGGSLSAFSERLRHEVRQFDAEPELLFDLLVDYTHGHALALALAGEGAPPLAGAFEAGLRRLLR</sequence>
<dbReference type="RefSeq" id="WP_124347955.1">
    <property type="nucleotide sequence ID" value="NZ_CP027706.1"/>
</dbReference>
<evidence type="ECO:0000259" key="3">
    <source>
        <dbReference type="PROSITE" id="PS50977"/>
    </source>
</evidence>
<evidence type="ECO:0000313" key="5">
    <source>
        <dbReference type="Proteomes" id="UP000693952"/>
    </source>
</evidence>
<protein>
    <submittedName>
        <fullName evidence="4">TetR/AcrR family transcriptional regulator</fullName>
    </submittedName>
</protein>
<keyword evidence="5" id="KW-1185">Reference proteome</keyword>
<feature type="domain" description="HTH tetR-type" evidence="3">
    <location>
        <begin position="16"/>
        <end position="76"/>
    </location>
</feature>
<evidence type="ECO:0000256" key="1">
    <source>
        <dbReference type="ARBA" id="ARBA00023125"/>
    </source>
</evidence>
<gene>
    <name evidence="4" type="ORF">KSS89_21575</name>
</gene>
<accession>A0ABX8MKL4</accession>
<dbReference type="Proteomes" id="UP000693952">
    <property type="component" value="Chromosome"/>
</dbReference>
<evidence type="ECO:0000313" key="4">
    <source>
        <dbReference type="EMBL" id="QXH38833.1"/>
    </source>
</evidence>
<dbReference type="SUPFAM" id="SSF46689">
    <property type="entry name" value="Homeodomain-like"/>
    <property type="match status" value="1"/>
</dbReference>
<dbReference type="InterPro" id="IPR001647">
    <property type="entry name" value="HTH_TetR"/>
</dbReference>
<dbReference type="EMBL" id="CP077074">
    <property type="protein sequence ID" value="QXH38833.1"/>
    <property type="molecule type" value="Genomic_DNA"/>
</dbReference>
<keyword evidence="1 2" id="KW-0238">DNA-binding</keyword>
<dbReference type="InterPro" id="IPR009057">
    <property type="entry name" value="Homeodomain-like_sf"/>
</dbReference>
<dbReference type="PROSITE" id="PS50977">
    <property type="entry name" value="HTH_TETR_2"/>
    <property type="match status" value="1"/>
</dbReference>
<name>A0ABX8MKL4_9PSED</name>
<organism evidence="4 5">
    <name type="scientific">Pseudomonas sessilinigenes</name>
    <dbReference type="NCBI Taxonomy" id="658629"/>
    <lineage>
        <taxon>Bacteria</taxon>
        <taxon>Pseudomonadati</taxon>
        <taxon>Pseudomonadota</taxon>
        <taxon>Gammaproteobacteria</taxon>
        <taxon>Pseudomonadales</taxon>
        <taxon>Pseudomonadaceae</taxon>
        <taxon>Pseudomonas</taxon>
    </lineage>
</organism>
<feature type="DNA-binding region" description="H-T-H motif" evidence="2">
    <location>
        <begin position="39"/>
        <end position="58"/>
    </location>
</feature>
<dbReference type="Gene3D" id="1.10.357.10">
    <property type="entry name" value="Tetracycline Repressor, domain 2"/>
    <property type="match status" value="1"/>
</dbReference>
<proteinExistence type="predicted"/>
<evidence type="ECO:0000256" key="2">
    <source>
        <dbReference type="PROSITE-ProRule" id="PRU00335"/>
    </source>
</evidence>